<evidence type="ECO:0000259" key="2">
    <source>
        <dbReference type="Pfam" id="PF07670"/>
    </source>
</evidence>
<evidence type="ECO:0000313" key="4">
    <source>
        <dbReference type="Proteomes" id="UP000007838"/>
    </source>
</evidence>
<dbReference type="InterPro" id="IPR011642">
    <property type="entry name" value="Gate_dom"/>
</dbReference>
<reference evidence="3 4" key="1">
    <citation type="journal article" date="2011" name="Stand. Genomic Sci.">
        <title>Complete genome of the onion pathogen Enterobacter cloacae EcWSU1.</title>
        <authorList>
            <person name="Humann J.L."/>
            <person name="Wildung M."/>
            <person name="Cheng C.H."/>
            <person name="Lee T."/>
            <person name="Stewart J.E."/>
            <person name="Drew J.C."/>
            <person name="Triplett E.W."/>
            <person name="Main D."/>
            <person name="Schroeder B.K."/>
        </authorList>
    </citation>
    <scope>NUCLEOTIDE SEQUENCE [LARGE SCALE GENOMIC DNA]</scope>
    <source>
        <strain evidence="3 4">EcWSU1</strain>
    </source>
</reference>
<feature type="transmembrane region" description="Helical" evidence="1">
    <location>
        <begin position="35"/>
        <end position="54"/>
    </location>
</feature>
<gene>
    <name evidence="3" type="primary">yjiH</name>
    <name evidence="3" type="ORF">EcWSU1_01175</name>
</gene>
<name>G8LE38_9ENTR</name>
<dbReference type="Pfam" id="PF07670">
    <property type="entry name" value="Gate"/>
    <property type="match status" value="1"/>
</dbReference>
<dbReference type="EMBL" id="CP002886">
    <property type="protein sequence ID" value="AEW72614.1"/>
    <property type="molecule type" value="Genomic_DNA"/>
</dbReference>
<dbReference type="AlphaFoldDB" id="G8LE38"/>
<dbReference type="HOGENOM" id="CLU_081837_0_0_6"/>
<proteinExistence type="predicted"/>
<feature type="domain" description="Nucleoside transporter/FeoB GTPase Gate" evidence="2">
    <location>
        <begin position="109"/>
        <end position="203"/>
    </location>
</feature>
<evidence type="ECO:0000256" key="1">
    <source>
        <dbReference type="SAM" id="Phobius"/>
    </source>
</evidence>
<feature type="transmembrane region" description="Helical" evidence="1">
    <location>
        <begin position="192"/>
        <end position="214"/>
    </location>
</feature>
<keyword evidence="1" id="KW-0812">Transmembrane</keyword>
<keyword evidence="1" id="KW-0472">Membrane</keyword>
<dbReference type="Proteomes" id="UP000007838">
    <property type="component" value="Chromosome"/>
</dbReference>
<dbReference type="KEGG" id="eec:EcWSU1_01175"/>
<organism evidence="3 4">
    <name type="scientific">Enterobacter ludwigii</name>
    <dbReference type="NCBI Taxonomy" id="299767"/>
    <lineage>
        <taxon>Bacteria</taxon>
        <taxon>Pseudomonadati</taxon>
        <taxon>Pseudomonadota</taxon>
        <taxon>Gammaproteobacteria</taxon>
        <taxon>Enterobacterales</taxon>
        <taxon>Enterobacteriaceae</taxon>
        <taxon>Enterobacter</taxon>
        <taxon>Enterobacter cloacae complex</taxon>
    </lineage>
</organism>
<accession>G8LE38</accession>
<feature type="transmembrane region" description="Helical" evidence="1">
    <location>
        <begin position="220"/>
        <end position="242"/>
    </location>
</feature>
<feature type="transmembrane region" description="Helical" evidence="1">
    <location>
        <begin position="105"/>
        <end position="125"/>
    </location>
</feature>
<protein>
    <submittedName>
        <fullName evidence="3">YjiH</fullName>
    </submittedName>
</protein>
<keyword evidence="1" id="KW-1133">Transmembrane helix</keyword>
<sequence>MYHFFCSKPRQNDPAQSRAYKEKDMNSSVPQDLKVGPGAYVALAFAAVFFSGLLGGKEWYGVFDFTTLNGAFGKVVSKASLEDGTLTTATSAFRGTGGSGAMDGFLFALGLIPAVMFALGMINVLEHYGALRAARRLLTPLLRPLLGIPGTTGLALIGSLQSTDVGASLTRNLSDEGQISEKEKDVFAMFQFSAGAMITNFFSSGAILFTLVAVDGTAAVPTSIGACIAVMFIMKIVGANLLRLILTVIGKDAPEQQPTQGETV</sequence>
<evidence type="ECO:0000313" key="3">
    <source>
        <dbReference type="EMBL" id="AEW72614.1"/>
    </source>
</evidence>
<dbReference type="eggNOG" id="COG3366">
    <property type="taxonomic scope" value="Bacteria"/>
</dbReference>